<evidence type="ECO:0000256" key="7">
    <source>
        <dbReference type="SAM" id="Phobius"/>
    </source>
</evidence>
<keyword evidence="5 7" id="KW-1133">Transmembrane helix</keyword>
<protein>
    <submittedName>
        <fullName evidence="8">Membrane protein</fullName>
    </submittedName>
</protein>
<evidence type="ECO:0000256" key="4">
    <source>
        <dbReference type="ARBA" id="ARBA00022692"/>
    </source>
</evidence>
<proteinExistence type="inferred from homology"/>
<keyword evidence="4 7" id="KW-0812">Transmembrane</keyword>
<evidence type="ECO:0000256" key="1">
    <source>
        <dbReference type="ARBA" id="ARBA00004651"/>
    </source>
</evidence>
<dbReference type="AlphaFoldDB" id="A0A157LXW2"/>
<feature type="transmembrane region" description="Helical" evidence="7">
    <location>
        <begin position="45"/>
        <end position="63"/>
    </location>
</feature>
<evidence type="ECO:0000256" key="3">
    <source>
        <dbReference type="ARBA" id="ARBA00022475"/>
    </source>
</evidence>
<reference evidence="8 9" key="1">
    <citation type="submission" date="2016-03" db="EMBL/GenBank/DDBJ databases">
        <authorList>
            <consortium name="Pathogen Informatics"/>
        </authorList>
    </citation>
    <scope>NUCLEOTIDE SEQUENCE [LARGE SCALE GENOMIC DNA]</scope>
    <source>
        <strain evidence="8 9">NCTC13364</strain>
    </source>
</reference>
<dbReference type="InterPro" id="IPR051907">
    <property type="entry name" value="DoxX-like_oxidoreductase"/>
</dbReference>
<sequence length="133" mass="13839">MRSDDTGKLILRLSLGILILLHGLSKLSTGVGGIAGMLSQHNIPGFVAYFVYVGEILAPLLLILGIASRLGGLIIAINMVVAIMLAHSSQVSGMTAQGGWALELQGMFLFSALAIAFMGAGRFALAGANGRWN</sequence>
<evidence type="ECO:0000256" key="2">
    <source>
        <dbReference type="ARBA" id="ARBA00006679"/>
    </source>
</evidence>
<comment type="similarity">
    <text evidence="2">Belongs to the DoxX family.</text>
</comment>
<dbReference type="GO" id="GO:0005886">
    <property type="term" value="C:plasma membrane"/>
    <property type="evidence" value="ECO:0007669"/>
    <property type="project" value="UniProtKB-SubCell"/>
</dbReference>
<feature type="transmembrane region" description="Helical" evidence="7">
    <location>
        <begin position="107"/>
        <end position="125"/>
    </location>
</feature>
<evidence type="ECO:0000313" key="9">
    <source>
        <dbReference type="Proteomes" id="UP000077037"/>
    </source>
</evidence>
<dbReference type="PANTHER" id="PTHR33452:SF1">
    <property type="entry name" value="INNER MEMBRANE PROTEIN YPHA-RELATED"/>
    <property type="match status" value="1"/>
</dbReference>
<gene>
    <name evidence="8" type="ORF">SAMEA1982600_00942</name>
</gene>
<keyword evidence="3" id="KW-1003">Cell membrane</keyword>
<evidence type="ECO:0000256" key="6">
    <source>
        <dbReference type="ARBA" id="ARBA00023136"/>
    </source>
</evidence>
<dbReference type="InterPro" id="IPR032808">
    <property type="entry name" value="DoxX"/>
</dbReference>
<dbReference type="EMBL" id="FKBS01000008">
    <property type="protein sequence ID" value="SAI01607.1"/>
    <property type="molecule type" value="Genomic_DNA"/>
</dbReference>
<comment type="subcellular location">
    <subcellularLocation>
        <location evidence="1">Cell membrane</location>
        <topology evidence="1">Multi-pass membrane protein</topology>
    </subcellularLocation>
</comment>
<feature type="transmembrane region" description="Helical" evidence="7">
    <location>
        <begin position="9"/>
        <end position="25"/>
    </location>
</feature>
<dbReference type="RefSeq" id="WP_066409107.1">
    <property type="nucleotide sequence ID" value="NZ_FKBS01000008.1"/>
</dbReference>
<name>A0A157LXW2_9BORD</name>
<evidence type="ECO:0000256" key="5">
    <source>
        <dbReference type="ARBA" id="ARBA00022989"/>
    </source>
</evidence>
<feature type="transmembrane region" description="Helical" evidence="7">
    <location>
        <begin position="70"/>
        <end position="87"/>
    </location>
</feature>
<keyword evidence="6 7" id="KW-0472">Membrane</keyword>
<evidence type="ECO:0000313" key="8">
    <source>
        <dbReference type="EMBL" id="SAI01607.1"/>
    </source>
</evidence>
<accession>A0A157LXW2</accession>
<dbReference type="OrthoDB" id="280866at2"/>
<dbReference type="Proteomes" id="UP000077037">
    <property type="component" value="Unassembled WGS sequence"/>
</dbReference>
<dbReference type="PANTHER" id="PTHR33452">
    <property type="entry name" value="OXIDOREDUCTASE CATD-RELATED"/>
    <property type="match status" value="1"/>
</dbReference>
<dbReference type="Pfam" id="PF07681">
    <property type="entry name" value="DoxX"/>
    <property type="match status" value="1"/>
</dbReference>
<organism evidence="8 9">
    <name type="scientific">Bordetella ansorpii</name>
    <dbReference type="NCBI Taxonomy" id="288768"/>
    <lineage>
        <taxon>Bacteria</taxon>
        <taxon>Pseudomonadati</taxon>
        <taxon>Pseudomonadota</taxon>
        <taxon>Betaproteobacteria</taxon>
        <taxon>Burkholderiales</taxon>
        <taxon>Alcaligenaceae</taxon>
        <taxon>Bordetella</taxon>
    </lineage>
</organism>